<sequence length="145" mass="16634">MRDIEAEGPGMNDPFFIMLEGRRIADAAIAPHAARRLEEWNQREGSPGRWSAFWLWQCLKQKRIRVHSPEEPEIYCIDNDLVIAVRLTEIAGETDKLGNVLYKLTVVSFLGKMSEDIHLRDLSALTARPRNAKRGSLVHTGRKRR</sequence>
<gene>
    <name evidence="1" type="ORF">F4V43_11600</name>
</gene>
<reference evidence="1 2" key="1">
    <citation type="submission" date="2019-09" db="EMBL/GenBank/DDBJ databases">
        <title>Bacillus ochoae sp. nov., Paenibacillus whitsoniae sp. nov., Paenibacillus spiritus sp. nov. Isolated from the Mars Exploration Rover during spacecraft assembly.</title>
        <authorList>
            <person name="Seuylemezian A."/>
            <person name="Vaishampayan P."/>
        </authorList>
    </citation>
    <scope>NUCLEOTIDE SEQUENCE [LARGE SCALE GENOMIC DNA]</scope>
    <source>
        <strain evidence="1 2">MER_111</strain>
    </source>
</reference>
<dbReference type="AlphaFoldDB" id="A0A5J5G8I6"/>
<accession>A0A5J5G8I6</accession>
<dbReference type="RefSeq" id="WP_150458401.1">
    <property type="nucleotide sequence ID" value="NZ_VYKK01000015.1"/>
</dbReference>
<comment type="caution">
    <text evidence="1">The sequence shown here is derived from an EMBL/GenBank/DDBJ whole genome shotgun (WGS) entry which is preliminary data.</text>
</comment>
<dbReference type="EMBL" id="VYKK01000015">
    <property type="protein sequence ID" value="KAA9004046.1"/>
    <property type="molecule type" value="Genomic_DNA"/>
</dbReference>
<name>A0A5J5G8I6_9BACL</name>
<proteinExistence type="predicted"/>
<keyword evidence="2" id="KW-1185">Reference proteome</keyword>
<dbReference type="OrthoDB" id="2646088at2"/>
<evidence type="ECO:0000313" key="1">
    <source>
        <dbReference type="EMBL" id="KAA9004046.1"/>
    </source>
</evidence>
<protein>
    <submittedName>
        <fullName evidence="1">Uncharacterized protein</fullName>
    </submittedName>
</protein>
<evidence type="ECO:0000313" key="2">
    <source>
        <dbReference type="Proteomes" id="UP000367750"/>
    </source>
</evidence>
<dbReference type="Proteomes" id="UP000367750">
    <property type="component" value="Unassembled WGS sequence"/>
</dbReference>
<organism evidence="1 2">
    <name type="scientific">Paenibacillus spiritus</name>
    <dbReference type="NCBI Taxonomy" id="2496557"/>
    <lineage>
        <taxon>Bacteria</taxon>
        <taxon>Bacillati</taxon>
        <taxon>Bacillota</taxon>
        <taxon>Bacilli</taxon>
        <taxon>Bacillales</taxon>
        <taxon>Paenibacillaceae</taxon>
        <taxon>Paenibacillus</taxon>
    </lineage>
</organism>